<reference evidence="2" key="1">
    <citation type="journal article" date="2019" name="Int. J. Syst. Evol. Microbiol.">
        <title>The Global Catalogue of Microorganisms (GCM) 10K type strain sequencing project: providing services to taxonomists for standard genome sequencing and annotation.</title>
        <authorList>
            <consortium name="The Broad Institute Genomics Platform"/>
            <consortium name="The Broad Institute Genome Sequencing Center for Infectious Disease"/>
            <person name="Wu L."/>
            <person name="Ma J."/>
        </authorList>
    </citation>
    <scope>NUCLEOTIDE SEQUENCE [LARGE SCALE GENOMIC DNA]</scope>
    <source>
        <strain evidence="2">CCUG 63830</strain>
    </source>
</reference>
<dbReference type="RefSeq" id="WP_380059209.1">
    <property type="nucleotide sequence ID" value="NZ_JBHSWB010000003.1"/>
</dbReference>
<evidence type="ECO:0000313" key="2">
    <source>
        <dbReference type="Proteomes" id="UP001596317"/>
    </source>
</evidence>
<protein>
    <submittedName>
        <fullName evidence="1">Uncharacterized protein</fullName>
    </submittedName>
</protein>
<keyword evidence="2" id="KW-1185">Reference proteome</keyword>
<comment type="caution">
    <text evidence="1">The sequence shown here is derived from an EMBL/GenBank/DDBJ whole genome shotgun (WGS) entry which is preliminary data.</text>
</comment>
<gene>
    <name evidence="1" type="ORF">ACFP90_26030</name>
</gene>
<name>A0ABW1ZS67_9DEIO</name>
<proteinExistence type="predicted"/>
<accession>A0ABW1ZS67</accession>
<dbReference type="Proteomes" id="UP001596317">
    <property type="component" value="Unassembled WGS sequence"/>
</dbReference>
<dbReference type="EMBL" id="JBHSWB010000003">
    <property type="protein sequence ID" value="MFC6663483.1"/>
    <property type="molecule type" value="Genomic_DNA"/>
</dbReference>
<sequence>MPEATRALATRLAGRPAVHLALWSPDAAAELPLPALITHGFRRAQLQAAAQALTGRQPAPA</sequence>
<organism evidence="1 2">
    <name type="scientific">Deinococcus multiflagellatus</name>
    <dbReference type="NCBI Taxonomy" id="1656887"/>
    <lineage>
        <taxon>Bacteria</taxon>
        <taxon>Thermotogati</taxon>
        <taxon>Deinococcota</taxon>
        <taxon>Deinococci</taxon>
        <taxon>Deinococcales</taxon>
        <taxon>Deinococcaceae</taxon>
        <taxon>Deinococcus</taxon>
    </lineage>
</organism>
<evidence type="ECO:0000313" key="1">
    <source>
        <dbReference type="EMBL" id="MFC6663483.1"/>
    </source>
</evidence>